<evidence type="ECO:0000256" key="7">
    <source>
        <dbReference type="SAM" id="MobiDB-lite"/>
    </source>
</evidence>
<evidence type="ECO:0000256" key="4">
    <source>
        <dbReference type="ARBA" id="ARBA00022989"/>
    </source>
</evidence>
<organism evidence="8 9">
    <name type="scientific">Intoshia linei</name>
    <dbReference type="NCBI Taxonomy" id="1819745"/>
    <lineage>
        <taxon>Eukaryota</taxon>
        <taxon>Metazoa</taxon>
        <taxon>Spiralia</taxon>
        <taxon>Lophotrochozoa</taxon>
        <taxon>Mesozoa</taxon>
        <taxon>Orthonectida</taxon>
        <taxon>Rhopaluridae</taxon>
        <taxon>Intoshia</taxon>
    </lineage>
</organism>
<proteinExistence type="inferred from homology"/>
<dbReference type="Proteomes" id="UP000078046">
    <property type="component" value="Unassembled WGS sequence"/>
</dbReference>
<keyword evidence="3 6" id="KW-0812">Transmembrane</keyword>
<dbReference type="CDD" id="cd06662">
    <property type="entry name" value="SURF1"/>
    <property type="match status" value="1"/>
</dbReference>
<sequence>MNNSRLFFKRYFGKDTSLLLVPFTFFCLGSWQVHRLQWKKNLIKNLKEKSQIILDSLPEIYQEKYDLTRVPISGHFVYDVDAIIMKPKFLKYKTMEEEFSDEKKKIGGHLINAFQTDDGRRIIVNRGWISNENCKQKNHAKFINKDKVKFIGRIRGSQKSVCGTYNNPESNIWTFRIISEISKKLKTEQMYIEIDEYCETEPIGAQMLTKLRNRHLEYVFTWYGLAIGTFVYFIKNRQIQLSNLKTIYSKFNKKIQNVESCIAHFECFIMIGDRNLKLNDENIMLRYTVAKLGKCRVSTGKIIDNVEIYCSEAVRKNRRQTNDRGQIVNTTRQADNSSTSELSETRRKLYLEK</sequence>
<keyword evidence="6" id="KW-0999">Mitochondrion inner membrane</keyword>
<keyword evidence="6" id="KW-0496">Mitochondrion</keyword>
<name>A0A177AZX2_9BILA</name>
<dbReference type="PROSITE" id="PS50895">
    <property type="entry name" value="SURF1"/>
    <property type="match status" value="1"/>
</dbReference>
<comment type="subcellular location">
    <subcellularLocation>
        <location evidence="1">Membrane</location>
    </subcellularLocation>
    <subcellularLocation>
        <location evidence="6">Mitochondrion inner membrane</location>
        <topology evidence="6">Multi-pass membrane protein</topology>
    </subcellularLocation>
</comment>
<evidence type="ECO:0000256" key="3">
    <source>
        <dbReference type="ARBA" id="ARBA00022692"/>
    </source>
</evidence>
<feature type="region of interest" description="Disordered" evidence="7">
    <location>
        <begin position="321"/>
        <end position="345"/>
    </location>
</feature>
<comment type="function">
    <text evidence="6">Probably involved in the biogenesis of the COX complex.</text>
</comment>
<dbReference type="Pfam" id="PF02104">
    <property type="entry name" value="SURF1"/>
    <property type="match status" value="1"/>
</dbReference>
<dbReference type="PANTHER" id="PTHR23427:SF2">
    <property type="entry name" value="SURFEIT LOCUS PROTEIN 1"/>
    <property type="match status" value="1"/>
</dbReference>
<keyword evidence="9" id="KW-1185">Reference proteome</keyword>
<comment type="caution">
    <text evidence="8">The sequence shown here is derived from an EMBL/GenBank/DDBJ whole genome shotgun (WGS) entry which is preliminary data.</text>
</comment>
<evidence type="ECO:0000256" key="1">
    <source>
        <dbReference type="ARBA" id="ARBA00004370"/>
    </source>
</evidence>
<evidence type="ECO:0000256" key="5">
    <source>
        <dbReference type="ARBA" id="ARBA00023136"/>
    </source>
</evidence>
<evidence type="ECO:0000256" key="2">
    <source>
        <dbReference type="ARBA" id="ARBA00007165"/>
    </source>
</evidence>
<dbReference type="InterPro" id="IPR045214">
    <property type="entry name" value="Surf1/Surf4"/>
</dbReference>
<evidence type="ECO:0000256" key="6">
    <source>
        <dbReference type="RuleBase" id="RU363076"/>
    </source>
</evidence>
<keyword evidence="5 6" id="KW-0472">Membrane</keyword>
<comment type="caution">
    <text evidence="6">Lacks conserved residue(s) required for the propagation of feature annotation.</text>
</comment>
<feature type="transmembrane region" description="Helical" evidence="6">
    <location>
        <begin position="216"/>
        <end position="234"/>
    </location>
</feature>
<dbReference type="EMBL" id="LWCA01000629">
    <property type="protein sequence ID" value="OAF67569.1"/>
    <property type="molecule type" value="Genomic_DNA"/>
</dbReference>
<dbReference type="OrthoDB" id="10040024at2759"/>
<dbReference type="PANTHER" id="PTHR23427">
    <property type="entry name" value="SURFEIT LOCUS PROTEIN"/>
    <property type="match status" value="1"/>
</dbReference>
<comment type="similarity">
    <text evidence="2 6">Belongs to the SURF1 family.</text>
</comment>
<dbReference type="InterPro" id="IPR002994">
    <property type="entry name" value="Surf1/Shy1"/>
</dbReference>
<keyword evidence="4 6" id="KW-1133">Transmembrane helix</keyword>
<accession>A0A177AZX2</accession>
<reference evidence="8 9" key="1">
    <citation type="submission" date="2016-04" db="EMBL/GenBank/DDBJ databases">
        <title>The genome of Intoshia linei affirms orthonectids as highly simplified spiralians.</title>
        <authorList>
            <person name="Mikhailov K.V."/>
            <person name="Slusarev G.S."/>
            <person name="Nikitin M.A."/>
            <person name="Logacheva M.D."/>
            <person name="Penin A."/>
            <person name="Aleoshin V."/>
            <person name="Panchin Y.V."/>
        </authorList>
    </citation>
    <scope>NUCLEOTIDE SEQUENCE [LARGE SCALE GENOMIC DNA]</scope>
    <source>
        <strain evidence="8">Intl2013</strain>
        <tissue evidence="8">Whole animal</tissue>
    </source>
</reference>
<dbReference type="AlphaFoldDB" id="A0A177AZX2"/>
<dbReference type="GO" id="GO:0005743">
    <property type="term" value="C:mitochondrial inner membrane"/>
    <property type="evidence" value="ECO:0007669"/>
    <property type="project" value="UniProtKB-SubCell"/>
</dbReference>
<feature type="compositionally biased region" description="Polar residues" evidence="7">
    <location>
        <begin position="323"/>
        <end position="342"/>
    </location>
</feature>
<evidence type="ECO:0000313" key="9">
    <source>
        <dbReference type="Proteomes" id="UP000078046"/>
    </source>
</evidence>
<evidence type="ECO:0000313" key="8">
    <source>
        <dbReference type="EMBL" id="OAF67569.1"/>
    </source>
</evidence>
<gene>
    <name evidence="8" type="ORF">A3Q56_04716</name>
</gene>
<protein>
    <recommendedName>
        <fullName evidence="6">SURF1-like protein</fullName>
    </recommendedName>
</protein>